<sequence length="100" mass="11851">MIDIISSKCPNQTQFIQSTNTFIQAFTTISILYLIVFQGKILANRKILLNRGNSMFNNSFLNIKWYDIDGNRKCKQFDRQEIIFYGKKEINIIYKIQFNL</sequence>
<comment type="caution">
    <text evidence="2">The sequence shown here is derived from an EMBL/GenBank/DDBJ whole genome shotgun (WGS) entry which is preliminary data.</text>
</comment>
<dbReference type="AlphaFoldDB" id="A0A8S1W0H7"/>
<evidence type="ECO:0000256" key="1">
    <source>
        <dbReference type="SAM" id="Phobius"/>
    </source>
</evidence>
<dbReference type="Proteomes" id="UP000683925">
    <property type="component" value="Unassembled WGS sequence"/>
</dbReference>
<keyword evidence="1" id="KW-1133">Transmembrane helix</keyword>
<gene>
    <name evidence="2" type="ORF">POCTA_138.1.T0730165</name>
</gene>
<protein>
    <recommendedName>
        <fullName evidence="4">Transmembrane protein</fullName>
    </recommendedName>
</protein>
<evidence type="ECO:0000313" key="3">
    <source>
        <dbReference type="Proteomes" id="UP000683925"/>
    </source>
</evidence>
<keyword evidence="1" id="KW-0472">Membrane</keyword>
<dbReference type="EMBL" id="CAJJDP010000072">
    <property type="protein sequence ID" value="CAD8179726.1"/>
    <property type="molecule type" value="Genomic_DNA"/>
</dbReference>
<reference evidence="2" key="1">
    <citation type="submission" date="2021-01" db="EMBL/GenBank/DDBJ databases">
        <authorList>
            <consortium name="Genoscope - CEA"/>
            <person name="William W."/>
        </authorList>
    </citation>
    <scope>NUCLEOTIDE SEQUENCE</scope>
</reference>
<evidence type="ECO:0008006" key="4">
    <source>
        <dbReference type="Google" id="ProtNLM"/>
    </source>
</evidence>
<keyword evidence="1" id="KW-0812">Transmembrane</keyword>
<feature type="transmembrane region" description="Helical" evidence="1">
    <location>
        <begin position="22"/>
        <end position="43"/>
    </location>
</feature>
<keyword evidence="3" id="KW-1185">Reference proteome</keyword>
<name>A0A8S1W0H7_PAROT</name>
<accession>A0A8S1W0H7</accession>
<evidence type="ECO:0000313" key="2">
    <source>
        <dbReference type="EMBL" id="CAD8179726.1"/>
    </source>
</evidence>
<proteinExistence type="predicted"/>
<organism evidence="2 3">
    <name type="scientific">Paramecium octaurelia</name>
    <dbReference type="NCBI Taxonomy" id="43137"/>
    <lineage>
        <taxon>Eukaryota</taxon>
        <taxon>Sar</taxon>
        <taxon>Alveolata</taxon>
        <taxon>Ciliophora</taxon>
        <taxon>Intramacronucleata</taxon>
        <taxon>Oligohymenophorea</taxon>
        <taxon>Peniculida</taxon>
        <taxon>Parameciidae</taxon>
        <taxon>Paramecium</taxon>
    </lineage>
</organism>